<evidence type="ECO:0000259" key="1">
    <source>
        <dbReference type="Pfam" id="PF01882"/>
    </source>
</evidence>
<feature type="domain" description="DUF58" evidence="1">
    <location>
        <begin position="34"/>
        <end position="242"/>
    </location>
</feature>
<dbReference type="Proteomes" id="UP000000758">
    <property type="component" value="Chromosome"/>
</dbReference>
<name>A0RTM6_CENSY</name>
<dbReference type="AlphaFoldDB" id="A0RTM6"/>
<gene>
    <name evidence="2" type="ordered locus">CENSYa_0044</name>
</gene>
<proteinExistence type="predicted"/>
<sequence>MVRRIEFRTKGLVWGMGSGRYRSRFRGGGTDLAELREYVPGDDTRRIDWNASARHGSIYTRELAEERELAVHVSVDVSGSISCGMAKQERMLEVAASIMYSAEQSGDRIGMSIFTDCIEGFIPPGRGRAHLLRLFGSLARHKPRSSCTDLSASLLGLGSALRGRSLVFVISDFASDPFAEQLGRLSAVHDVILVRVTSSIEAEIPDAGQVIFVDAENNEQMAIDTSDIHFRAEYARLAKERGAELARDARRSGAGLIDVGPTEPFEAAFLRHFGRR</sequence>
<dbReference type="PANTHER" id="PTHR33608">
    <property type="entry name" value="BLL2464 PROTEIN"/>
    <property type="match status" value="1"/>
</dbReference>
<organism evidence="2 3">
    <name type="scientific">Cenarchaeum symbiosum (strain A)</name>
    <dbReference type="NCBI Taxonomy" id="414004"/>
    <lineage>
        <taxon>Archaea</taxon>
        <taxon>Nitrososphaerota</taxon>
        <taxon>Candidatus Cenarchaeales</taxon>
        <taxon>Candidatus Cenarchaeaceae</taxon>
        <taxon>Candidatus Cenarchaeum</taxon>
    </lineage>
</organism>
<reference evidence="2 3" key="1">
    <citation type="journal article" date="2006" name="Proc. Natl. Acad. Sci. U.S.A.">
        <title>Genomic analysis of the uncultivated marine crenarchaeote Cenarchaeum symbiosum.</title>
        <authorList>
            <person name="Hallam S.J."/>
            <person name="Konstantinidis K.T."/>
            <person name="Putnam N."/>
            <person name="Schleper C."/>
            <person name="Watanabe Y."/>
            <person name="Sugahara J."/>
            <person name="Preston C."/>
            <person name="de la Torre J."/>
            <person name="Richardson P.M."/>
            <person name="DeLong E.F."/>
        </authorList>
    </citation>
    <scope>NUCLEOTIDE SEQUENCE [LARGE SCALE GENOMIC DNA]</scope>
    <source>
        <strain evidence="3">A</strain>
    </source>
</reference>
<dbReference type="KEGG" id="csy:CENSYa_0044"/>
<dbReference type="InterPro" id="IPR036465">
    <property type="entry name" value="vWFA_dom_sf"/>
</dbReference>
<dbReference type="PANTHER" id="PTHR33608:SF6">
    <property type="entry name" value="BLL2464 PROTEIN"/>
    <property type="match status" value="1"/>
</dbReference>
<protein>
    <recommendedName>
        <fullName evidence="1">DUF58 domain-containing protein</fullName>
    </recommendedName>
</protein>
<evidence type="ECO:0000313" key="2">
    <source>
        <dbReference type="EMBL" id="ABK76693.1"/>
    </source>
</evidence>
<dbReference type="PATRIC" id="fig|414004.10.peg.36"/>
<evidence type="ECO:0000313" key="3">
    <source>
        <dbReference type="Proteomes" id="UP000000758"/>
    </source>
</evidence>
<dbReference type="InterPro" id="IPR002881">
    <property type="entry name" value="DUF58"/>
</dbReference>
<dbReference type="EnsemblBacteria" id="ABK76693">
    <property type="protein sequence ID" value="ABK76693"/>
    <property type="gene ID" value="CENSYa_0044"/>
</dbReference>
<dbReference type="Pfam" id="PF01882">
    <property type="entry name" value="DUF58"/>
    <property type="match status" value="1"/>
</dbReference>
<dbReference type="HOGENOM" id="CLU_054927_2_0_2"/>
<keyword evidence="3" id="KW-1185">Reference proteome</keyword>
<dbReference type="SUPFAM" id="SSF53300">
    <property type="entry name" value="vWA-like"/>
    <property type="match status" value="1"/>
</dbReference>
<dbReference type="EMBL" id="DP000238">
    <property type="protein sequence ID" value="ABK76693.1"/>
    <property type="molecule type" value="Genomic_DNA"/>
</dbReference>
<accession>A0RTM6</accession>
<dbReference type="STRING" id="414004.CENSYa_0044"/>